<sequence length="334" mass="36899">MAIVKISRPVRQRIVQEHHDKDGDILFEDADSDYEQGIDMSNVNAGTVNNTNLVTPGELVTDETTWMRGHGTYSEDNKIYSSVAGTILRVNKLLSVKPLRGRYPPVIGDHVVGRITEVGNKRWKVDIGGSQEAVLMLGSVNLPGGVLRRKSDSDELQMRKLLKEGDLLNAEVQSIFQDGAASLHTRSLRYGKLRNGYFLAVPSSLVIKSKVHAYKLPDNIDCILGVNGYIWLSKRTKASAAENANVSITRLEEEAGLEIYSDVNEEISTSTREAIARYANCIHALAYAEIGINESRIIAAYDASNIYKTAADLVENEVKLAIANEVVKREREAN</sequence>
<dbReference type="InterPro" id="IPR004088">
    <property type="entry name" value="KH_dom_type_1"/>
</dbReference>
<dbReference type="GeneID" id="43583725"/>
<feature type="domain" description="Exosome complex component N-terminal" evidence="7">
    <location>
        <begin position="53"/>
        <end position="89"/>
    </location>
</feature>
<dbReference type="GO" id="GO:0071051">
    <property type="term" value="P:poly(A)-dependent snoRNA 3'-end processing"/>
    <property type="evidence" value="ECO:0007669"/>
    <property type="project" value="TreeGrafter"/>
</dbReference>
<dbReference type="CDD" id="cd05789">
    <property type="entry name" value="S1_Rrp4"/>
    <property type="match status" value="1"/>
</dbReference>
<dbReference type="InterPro" id="IPR026699">
    <property type="entry name" value="Exosome_RNA_bind1/RRP40/RRP4"/>
</dbReference>
<feature type="domain" description="RRP4 S1" evidence="9">
    <location>
        <begin position="102"/>
        <end position="174"/>
    </location>
</feature>
<feature type="domain" description="K Homology" evidence="8">
    <location>
        <begin position="196"/>
        <end position="237"/>
    </location>
</feature>
<dbReference type="GO" id="GO:0000177">
    <property type="term" value="C:cytoplasmic exosome (RNase complex)"/>
    <property type="evidence" value="ECO:0007669"/>
    <property type="project" value="TreeGrafter"/>
</dbReference>
<name>A0A5E8C040_9ASCO</name>
<dbReference type="EMBL" id="CABVLU010000004">
    <property type="protein sequence ID" value="VVT56240.1"/>
    <property type="molecule type" value="Genomic_DNA"/>
</dbReference>
<dbReference type="SUPFAM" id="SSF110324">
    <property type="entry name" value="Ribosomal L27 protein-like"/>
    <property type="match status" value="1"/>
</dbReference>
<dbReference type="CDD" id="cd22525">
    <property type="entry name" value="KH-I_Rrp4_eukar"/>
    <property type="match status" value="1"/>
</dbReference>
<dbReference type="InterPro" id="IPR012340">
    <property type="entry name" value="NA-bd_OB-fold"/>
</dbReference>
<comment type="subcellular location">
    <subcellularLocation>
        <location evidence="1">Nucleus</location>
    </subcellularLocation>
</comment>
<dbReference type="InterPro" id="IPR048565">
    <property type="entry name" value="S1_RRP4"/>
</dbReference>
<dbReference type="Proteomes" id="UP000398389">
    <property type="component" value="Unassembled WGS sequence"/>
</dbReference>
<keyword evidence="3" id="KW-0698">rRNA processing</keyword>
<dbReference type="PANTHER" id="PTHR21321">
    <property type="entry name" value="PNAS-3 RELATED"/>
    <property type="match status" value="1"/>
</dbReference>
<dbReference type="GO" id="GO:0071038">
    <property type="term" value="P:TRAMP-dependent tRNA surveillance pathway"/>
    <property type="evidence" value="ECO:0007669"/>
    <property type="project" value="TreeGrafter"/>
</dbReference>
<dbReference type="PANTHER" id="PTHR21321:SF4">
    <property type="entry name" value="EXOSOME COMPLEX COMPONENT RRP4"/>
    <property type="match status" value="1"/>
</dbReference>
<evidence type="ECO:0000256" key="1">
    <source>
        <dbReference type="ARBA" id="ARBA00004123"/>
    </source>
</evidence>
<dbReference type="Gene3D" id="2.40.50.100">
    <property type="match status" value="1"/>
</dbReference>
<evidence type="ECO:0000313" key="10">
    <source>
        <dbReference type="EMBL" id="VVT56240.1"/>
    </source>
</evidence>
<evidence type="ECO:0000256" key="6">
    <source>
        <dbReference type="ARBA" id="ARBA00023242"/>
    </source>
</evidence>
<dbReference type="Gene3D" id="2.40.50.140">
    <property type="entry name" value="Nucleic acid-binding proteins"/>
    <property type="match status" value="1"/>
</dbReference>
<dbReference type="GO" id="GO:0071035">
    <property type="term" value="P:nuclear polyadenylation-dependent rRNA catabolic process"/>
    <property type="evidence" value="ECO:0007669"/>
    <property type="project" value="TreeGrafter"/>
</dbReference>
<dbReference type="InterPro" id="IPR025721">
    <property type="entry name" value="Exosome_cplx_N_dom"/>
</dbReference>
<evidence type="ECO:0000259" key="8">
    <source>
        <dbReference type="Pfam" id="PF15985"/>
    </source>
</evidence>
<organism evidence="10 11">
    <name type="scientific">Magnusiomyces paraingens</name>
    <dbReference type="NCBI Taxonomy" id="2606893"/>
    <lineage>
        <taxon>Eukaryota</taxon>
        <taxon>Fungi</taxon>
        <taxon>Dikarya</taxon>
        <taxon>Ascomycota</taxon>
        <taxon>Saccharomycotina</taxon>
        <taxon>Dipodascomycetes</taxon>
        <taxon>Dipodascales</taxon>
        <taxon>Dipodascaceae</taxon>
        <taxon>Magnusiomyces</taxon>
    </lineage>
</organism>
<dbReference type="GO" id="GO:0034475">
    <property type="term" value="P:U4 snRNA 3'-end processing"/>
    <property type="evidence" value="ECO:0007669"/>
    <property type="project" value="TreeGrafter"/>
</dbReference>
<dbReference type="GO" id="GO:0071028">
    <property type="term" value="P:nuclear mRNA surveillance"/>
    <property type="evidence" value="ECO:0007669"/>
    <property type="project" value="UniProtKB-ARBA"/>
</dbReference>
<dbReference type="GO" id="GO:0000467">
    <property type="term" value="P:exonucleolytic trimming to generate mature 3'-end of 5.8S rRNA from tricistronic rRNA transcript (SSU-rRNA, 5.8S rRNA, LSU-rRNA)"/>
    <property type="evidence" value="ECO:0007669"/>
    <property type="project" value="TreeGrafter"/>
</dbReference>
<dbReference type="AlphaFoldDB" id="A0A5E8C040"/>
<evidence type="ECO:0000256" key="5">
    <source>
        <dbReference type="ARBA" id="ARBA00022884"/>
    </source>
</evidence>
<evidence type="ECO:0000256" key="4">
    <source>
        <dbReference type="ARBA" id="ARBA00022835"/>
    </source>
</evidence>
<protein>
    <submittedName>
        <fullName evidence="10">Uncharacterized protein</fullName>
    </submittedName>
</protein>
<dbReference type="SUPFAM" id="SSF50249">
    <property type="entry name" value="Nucleic acid-binding proteins"/>
    <property type="match status" value="1"/>
</dbReference>
<dbReference type="InterPro" id="IPR036612">
    <property type="entry name" value="KH_dom_type_1_sf"/>
</dbReference>
<evidence type="ECO:0000256" key="2">
    <source>
        <dbReference type="ARBA" id="ARBA00009155"/>
    </source>
</evidence>
<dbReference type="GO" id="GO:0003723">
    <property type="term" value="F:RNA binding"/>
    <property type="evidence" value="ECO:0007669"/>
    <property type="project" value="UniProtKB-KW"/>
</dbReference>
<proteinExistence type="inferred from homology"/>
<dbReference type="FunFam" id="2.40.50.140:FF:000038">
    <property type="entry name" value="Exosome complex component RRP4"/>
    <property type="match status" value="1"/>
</dbReference>
<dbReference type="OrthoDB" id="1650at2759"/>
<keyword evidence="11" id="KW-1185">Reference proteome</keyword>
<evidence type="ECO:0000259" key="7">
    <source>
        <dbReference type="Pfam" id="PF14382"/>
    </source>
</evidence>
<keyword evidence="4" id="KW-0271">Exosome</keyword>
<evidence type="ECO:0000259" key="9">
    <source>
        <dbReference type="Pfam" id="PF21266"/>
    </source>
</evidence>
<dbReference type="GO" id="GO:0071034">
    <property type="term" value="P:CUT catabolic process"/>
    <property type="evidence" value="ECO:0007669"/>
    <property type="project" value="TreeGrafter"/>
</dbReference>
<evidence type="ECO:0000313" key="11">
    <source>
        <dbReference type="Proteomes" id="UP000398389"/>
    </source>
</evidence>
<dbReference type="Pfam" id="PF21266">
    <property type="entry name" value="S1_RRP4"/>
    <property type="match status" value="1"/>
</dbReference>
<comment type="similarity">
    <text evidence="2">Belongs to the RRP4 family.</text>
</comment>
<dbReference type="RefSeq" id="XP_031855516.1">
    <property type="nucleotide sequence ID" value="XM_031999625.1"/>
</dbReference>
<gene>
    <name evidence="10" type="ORF">SAPINGB_P004910</name>
</gene>
<keyword evidence="5" id="KW-0694">RNA-binding</keyword>
<evidence type="ECO:0000256" key="3">
    <source>
        <dbReference type="ARBA" id="ARBA00022552"/>
    </source>
</evidence>
<dbReference type="GO" id="GO:0000176">
    <property type="term" value="C:nuclear exosome (RNase complex)"/>
    <property type="evidence" value="ECO:0007669"/>
    <property type="project" value="UniProtKB-ARBA"/>
</dbReference>
<dbReference type="Pfam" id="PF15985">
    <property type="entry name" value="KH_6"/>
    <property type="match status" value="1"/>
</dbReference>
<dbReference type="SUPFAM" id="SSF54791">
    <property type="entry name" value="Eukaryotic type KH-domain (KH-domain type I)"/>
    <property type="match status" value="1"/>
</dbReference>
<reference evidence="10 11" key="1">
    <citation type="submission" date="2019-09" db="EMBL/GenBank/DDBJ databases">
        <authorList>
            <person name="Brejova B."/>
        </authorList>
    </citation>
    <scope>NUCLEOTIDE SEQUENCE [LARGE SCALE GENOMIC DNA]</scope>
</reference>
<keyword evidence="6" id="KW-0539">Nucleus</keyword>
<accession>A0A5E8C040</accession>
<dbReference type="Pfam" id="PF14382">
    <property type="entry name" value="ECR1_N"/>
    <property type="match status" value="1"/>
</dbReference>